<gene>
    <name evidence="3" type="ORF">FPL22_11030</name>
</gene>
<dbReference type="Gene3D" id="3.40.50.2000">
    <property type="entry name" value="Glycogen Phosphorylase B"/>
    <property type="match status" value="2"/>
</dbReference>
<dbReference type="SUPFAM" id="SSF53756">
    <property type="entry name" value="UDP-Glycosyltransferase/glycogen phosphorylase"/>
    <property type="match status" value="1"/>
</dbReference>
<feature type="domain" description="Glycosyl transferase family 1" evidence="2">
    <location>
        <begin position="249"/>
        <end position="413"/>
    </location>
</feature>
<evidence type="ECO:0000256" key="1">
    <source>
        <dbReference type="SAM" id="Phobius"/>
    </source>
</evidence>
<evidence type="ECO:0000313" key="3">
    <source>
        <dbReference type="EMBL" id="TSJ76653.1"/>
    </source>
</evidence>
<evidence type="ECO:0000259" key="2">
    <source>
        <dbReference type="Pfam" id="PF00534"/>
    </source>
</evidence>
<dbReference type="InterPro" id="IPR001296">
    <property type="entry name" value="Glyco_trans_1"/>
</dbReference>
<name>A0A556QJ24_9BACT</name>
<dbReference type="AlphaFoldDB" id="A0A556QJ24"/>
<keyword evidence="3" id="KW-0808">Transferase</keyword>
<dbReference type="CDD" id="cd03801">
    <property type="entry name" value="GT4_PimA-like"/>
    <property type="match status" value="1"/>
</dbReference>
<dbReference type="EMBL" id="VMBG01000002">
    <property type="protein sequence ID" value="TSJ76653.1"/>
    <property type="molecule type" value="Genomic_DNA"/>
</dbReference>
<dbReference type="PANTHER" id="PTHR12526">
    <property type="entry name" value="GLYCOSYLTRANSFERASE"/>
    <property type="match status" value="1"/>
</dbReference>
<dbReference type="GO" id="GO:0016757">
    <property type="term" value="F:glycosyltransferase activity"/>
    <property type="evidence" value="ECO:0007669"/>
    <property type="project" value="InterPro"/>
</dbReference>
<reference evidence="3 4" key="1">
    <citation type="submission" date="2019-07" db="EMBL/GenBank/DDBJ databases">
        <title>Description of 53C-WASEF.</title>
        <authorList>
            <person name="Pitt A."/>
            <person name="Hahn M.W."/>
        </authorList>
    </citation>
    <scope>NUCLEOTIDE SEQUENCE [LARGE SCALE GENOMIC DNA]</scope>
    <source>
        <strain evidence="3 4">53C-WASEF</strain>
    </source>
</reference>
<sequence length="439" mass="48174">MTAHSRVIGSKINITHSAEIKSDDLSLNKLQSGLSPKDPVIAYIFTTFPKSTETFLQREVTGLQALGVNLRLYSMWGGGGEFNGLKVTRFPKWRLLSLVVWLPWLVVCRTGVFVQLIRGVCTRRPPSGLNFFENLLGLGFGLVFAAHFRRERPAHIHAVWGGGPATAAWLLWRLDGHPYSGAGHAYDLYQRGGDWWLREKLEPSMFIHTSTDMGRRTLLERGLADEKIHVIRRGLNTLPALKPLREERKRTPLRLLCVARLVPKKGFDHQFRVYAALKAAGVPFEARIAGEGPLLASLQTHARELGIVSDVTFLGHLSQADVAAQRSWADVLLHTGVIAADGDRDGLPNVIPEAMSAGVLVVTSPAAATTEAITDGVTGRVVDVTDSEGWVKALVALRDDDAGSERMQMAARAWVEANFDAQKNAGRIAALYKEATKSP</sequence>
<accession>A0A556QJ24</accession>
<feature type="transmembrane region" description="Helical" evidence="1">
    <location>
        <begin position="95"/>
        <end position="117"/>
    </location>
</feature>
<dbReference type="Proteomes" id="UP000315648">
    <property type="component" value="Unassembled WGS sequence"/>
</dbReference>
<keyword evidence="1" id="KW-0812">Transmembrane</keyword>
<protein>
    <submittedName>
        <fullName evidence="3">Glycosyltransferase</fullName>
    </submittedName>
</protein>
<keyword evidence="4" id="KW-1185">Reference proteome</keyword>
<dbReference type="Pfam" id="PF00534">
    <property type="entry name" value="Glycos_transf_1"/>
    <property type="match status" value="1"/>
</dbReference>
<evidence type="ECO:0000313" key="4">
    <source>
        <dbReference type="Proteomes" id="UP000315648"/>
    </source>
</evidence>
<keyword evidence="1" id="KW-1133">Transmembrane helix</keyword>
<comment type="caution">
    <text evidence="3">The sequence shown here is derived from an EMBL/GenBank/DDBJ whole genome shotgun (WGS) entry which is preliminary data.</text>
</comment>
<proteinExistence type="predicted"/>
<dbReference type="OrthoDB" id="73743at2"/>
<keyword evidence="1" id="KW-0472">Membrane</keyword>
<organism evidence="3 4">
    <name type="scientific">Rariglobus hedericola</name>
    <dbReference type="NCBI Taxonomy" id="2597822"/>
    <lineage>
        <taxon>Bacteria</taxon>
        <taxon>Pseudomonadati</taxon>
        <taxon>Verrucomicrobiota</taxon>
        <taxon>Opitutia</taxon>
        <taxon>Opitutales</taxon>
        <taxon>Opitutaceae</taxon>
        <taxon>Rariglobus</taxon>
    </lineage>
</organism>